<keyword evidence="3" id="KW-0677">Repeat</keyword>
<evidence type="ECO:0000256" key="7">
    <source>
        <dbReference type="ARBA" id="ARBA00023163"/>
    </source>
</evidence>
<dbReference type="SMART" id="SM00355">
    <property type="entry name" value="ZnF_C2H2"/>
    <property type="match status" value="3"/>
</dbReference>
<dbReference type="GO" id="GO:0005737">
    <property type="term" value="C:cytoplasm"/>
    <property type="evidence" value="ECO:0007669"/>
    <property type="project" value="TreeGrafter"/>
</dbReference>
<feature type="region of interest" description="Disordered" evidence="10">
    <location>
        <begin position="66"/>
        <end position="110"/>
    </location>
</feature>
<feature type="compositionally biased region" description="Basic residues" evidence="10">
    <location>
        <begin position="95"/>
        <end position="109"/>
    </location>
</feature>
<feature type="compositionally biased region" description="Basic and acidic residues" evidence="10">
    <location>
        <begin position="66"/>
        <end position="75"/>
    </location>
</feature>
<evidence type="ECO:0000256" key="8">
    <source>
        <dbReference type="ARBA" id="ARBA00023242"/>
    </source>
</evidence>
<dbReference type="InterPro" id="IPR051007">
    <property type="entry name" value="creA/MIG_C2H2-ZnF"/>
</dbReference>
<dbReference type="PROSITE" id="PS00028">
    <property type="entry name" value="ZINC_FINGER_C2H2_1"/>
    <property type="match status" value="3"/>
</dbReference>
<keyword evidence="4 9" id="KW-0863">Zinc-finger</keyword>
<evidence type="ECO:0000256" key="5">
    <source>
        <dbReference type="ARBA" id="ARBA00022833"/>
    </source>
</evidence>
<feature type="region of interest" description="Disordered" evidence="10">
    <location>
        <begin position="1"/>
        <end position="46"/>
    </location>
</feature>
<keyword evidence="6" id="KW-0805">Transcription regulation</keyword>
<sequence length="390" mass="43684">MSVPIKNLLNNDSLTFFENSSSPPPSESSPQTTTTSSPSSPKSDRPFKCTTCDYAFARLEHLTRHTRIHTGEKPHKCQHSGCGKKFSRSDELARHNRTHAFKKKDKSRGKMPQITFRHAALYIRNAVHHSGNSRHTDIEFIFTEQTIQSSSGRKKHKCPSNGCNRTFCRLGHLSRHIEQVHRNGKSKKNASNSNSNSNSSNSNNNSNSSSSSYNNDHTNSNSNMNIKSKMTQENVPPSPAFSVSSSEEYGSGVDEELFASGFVLSNNQNKPNINAYNNNNINSGANGFYRNAASYASSSPSYYDPYYNARERDSMSFQFPRPRPAPVECRETYQPVTSRVYDVIIPQKPSHTLSEIMFSVSADRTLPYPVSNNNHNASGRQFTWPADTTF</sequence>
<dbReference type="GO" id="GO:0008270">
    <property type="term" value="F:zinc ion binding"/>
    <property type="evidence" value="ECO:0007669"/>
    <property type="project" value="UniProtKB-KW"/>
</dbReference>
<dbReference type="PROSITE" id="PS50157">
    <property type="entry name" value="ZINC_FINGER_C2H2_2"/>
    <property type="match status" value="3"/>
</dbReference>
<feature type="region of interest" description="Disordered" evidence="10">
    <location>
        <begin position="179"/>
        <end position="224"/>
    </location>
</feature>
<dbReference type="GO" id="GO:0005634">
    <property type="term" value="C:nucleus"/>
    <property type="evidence" value="ECO:0007669"/>
    <property type="project" value="UniProtKB-SubCell"/>
</dbReference>
<keyword evidence="2" id="KW-0479">Metal-binding</keyword>
<evidence type="ECO:0000256" key="2">
    <source>
        <dbReference type="ARBA" id="ARBA00022723"/>
    </source>
</evidence>
<dbReference type="GO" id="GO:0000433">
    <property type="term" value="P:carbon catabolite repression of transcription from RNA polymerase II promoter by glucose"/>
    <property type="evidence" value="ECO:0007669"/>
    <property type="project" value="TreeGrafter"/>
</dbReference>
<dbReference type="InterPro" id="IPR036236">
    <property type="entry name" value="Znf_C2H2_sf"/>
</dbReference>
<evidence type="ECO:0000256" key="1">
    <source>
        <dbReference type="ARBA" id="ARBA00004123"/>
    </source>
</evidence>
<feature type="domain" description="C2H2-type" evidence="11">
    <location>
        <begin position="156"/>
        <end position="186"/>
    </location>
</feature>
<dbReference type="EMBL" id="GDJX01022854">
    <property type="protein sequence ID" value="JAT45082.1"/>
    <property type="molecule type" value="Transcribed_RNA"/>
</dbReference>
<feature type="domain" description="C2H2-type" evidence="11">
    <location>
        <begin position="47"/>
        <end position="74"/>
    </location>
</feature>
<dbReference type="FunFam" id="3.30.160.60:FF:002319">
    <property type="entry name" value="Uncharacterized protein"/>
    <property type="match status" value="1"/>
</dbReference>
<proteinExistence type="predicted"/>
<feature type="compositionally biased region" description="Low complexity" evidence="10">
    <location>
        <begin position="28"/>
        <end position="41"/>
    </location>
</feature>
<gene>
    <name evidence="12" type="primary">MIG1_2</name>
    <name evidence="12" type="ORF">g.16368</name>
</gene>
<dbReference type="Gene3D" id="3.30.160.60">
    <property type="entry name" value="Classic Zinc Finger"/>
    <property type="match status" value="3"/>
</dbReference>
<reference evidence="12" key="1">
    <citation type="submission" date="2015-07" db="EMBL/GenBank/DDBJ databases">
        <title>Transcriptome Assembly of Anthurium amnicola.</title>
        <authorList>
            <person name="Suzuki J."/>
        </authorList>
    </citation>
    <scope>NUCLEOTIDE SEQUENCE</scope>
</reference>
<organism evidence="12">
    <name type="scientific">Anthurium amnicola</name>
    <dbReference type="NCBI Taxonomy" id="1678845"/>
    <lineage>
        <taxon>Eukaryota</taxon>
        <taxon>Viridiplantae</taxon>
        <taxon>Streptophyta</taxon>
        <taxon>Embryophyta</taxon>
        <taxon>Tracheophyta</taxon>
        <taxon>Spermatophyta</taxon>
        <taxon>Magnoliopsida</taxon>
        <taxon>Liliopsida</taxon>
        <taxon>Araceae</taxon>
        <taxon>Pothoideae</taxon>
        <taxon>Potheae</taxon>
        <taxon>Anthurium</taxon>
    </lineage>
</organism>
<feature type="domain" description="C2H2-type" evidence="11">
    <location>
        <begin position="75"/>
        <end position="104"/>
    </location>
</feature>
<name>A0A1D1XRQ4_9ARAE</name>
<keyword evidence="5" id="KW-0862">Zinc</keyword>
<evidence type="ECO:0000256" key="9">
    <source>
        <dbReference type="PROSITE-ProRule" id="PRU00042"/>
    </source>
</evidence>
<accession>A0A1D1XRQ4</accession>
<evidence type="ECO:0000313" key="12">
    <source>
        <dbReference type="EMBL" id="JAT45082.1"/>
    </source>
</evidence>
<dbReference type="PANTHER" id="PTHR47428">
    <property type="entry name" value="REGULATORY PROTEIN MIG1-RELATED"/>
    <property type="match status" value="1"/>
</dbReference>
<evidence type="ECO:0000256" key="4">
    <source>
        <dbReference type="ARBA" id="ARBA00022771"/>
    </source>
</evidence>
<evidence type="ECO:0000259" key="11">
    <source>
        <dbReference type="PROSITE" id="PS50157"/>
    </source>
</evidence>
<keyword evidence="8" id="KW-0539">Nucleus</keyword>
<dbReference type="Pfam" id="PF00096">
    <property type="entry name" value="zf-C2H2"/>
    <property type="match status" value="3"/>
</dbReference>
<dbReference type="FunFam" id="3.30.160.60:FF:000690">
    <property type="entry name" value="Zinc finger protein 354C"/>
    <property type="match status" value="1"/>
</dbReference>
<evidence type="ECO:0000256" key="10">
    <source>
        <dbReference type="SAM" id="MobiDB-lite"/>
    </source>
</evidence>
<dbReference type="AlphaFoldDB" id="A0A1D1XRQ4"/>
<feature type="compositionally biased region" description="Low complexity" evidence="10">
    <location>
        <begin position="189"/>
        <end position="224"/>
    </location>
</feature>
<dbReference type="SUPFAM" id="SSF57667">
    <property type="entry name" value="beta-beta-alpha zinc fingers"/>
    <property type="match status" value="1"/>
</dbReference>
<feature type="compositionally biased region" description="Polar residues" evidence="10">
    <location>
        <begin position="8"/>
        <end position="19"/>
    </location>
</feature>
<evidence type="ECO:0000256" key="3">
    <source>
        <dbReference type="ARBA" id="ARBA00022737"/>
    </source>
</evidence>
<evidence type="ECO:0000256" key="6">
    <source>
        <dbReference type="ARBA" id="ARBA00023015"/>
    </source>
</evidence>
<comment type="subcellular location">
    <subcellularLocation>
        <location evidence="1">Nucleus</location>
    </subcellularLocation>
</comment>
<protein>
    <submittedName>
        <fullName evidence="12">Regulatory protein MIG1</fullName>
    </submittedName>
</protein>
<dbReference type="InterPro" id="IPR013087">
    <property type="entry name" value="Znf_C2H2_type"/>
</dbReference>
<keyword evidence="7" id="KW-0804">Transcription</keyword>
<dbReference type="GO" id="GO:0000978">
    <property type="term" value="F:RNA polymerase II cis-regulatory region sequence-specific DNA binding"/>
    <property type="evidence" value="ECO:0007669"/>
    <property type="project" value="TreeGrafter"/>
</dbReference>
<dbReference type="PANTHER" id="PTHR47428:SF1">
    <property type="entry name" value="REGULATORY PROTEIN MIG1-RELATED"/>
    <property type="match status" value="1"/>
</dbReference>